<accession>A0ABP7FS64</accession>
<dbReference type="EMBL" id="BAABDD010000010">
    <property type="protein sequence ID" value="GAA3744881.1"/>
    <property type="molecule type" value="Genomic_DNA"/>
</dbReference>
<sequence>MREPDARIRRGAAIPTVLVGAAAMAVAFAFEGLQGLLGAACATALVVAFFAVSSAAVAWAGSIGPRALFAAGLGTYAGKVLVLGVLLVMFGGTTAFDGEAFALTTAICAVVWMGAHMRALTTEKRLYVDPTETLGEQR</sequence>
<keyword evidence="1" id="KW-1133">Transmembrane helix</keyword>
<evidence type="ECO:0000256" key="1">
    <source>
        <dbReference type="SAM" id="Phobius"/>
    </source>
</evidence>
<gene>
    <name evidence="2" type="ORF">GCM10022402_25640</name>
</gene>
<evidence type="ECO:0008006" key="4">
    <source>
        <dbReference type="Google" id="ProtNLM"/>
    </source>
</evidence>
<feature type="transmembrane region" description="Helical" evidence="1">
    <location>
        <begin position="96"/>
        <end position="115"/>
    </location>
</feature>
<comment type="caution">
    <text evidence="2">The sequence shown here is derived from an EMBL/GenBank/DDBJ whole genome shotgun (WGS) entry which is preliminary data.</text>
</comment>
<keyword evidence="3" id="KW-1185">Reference proteome</keyword>
<protein>
    <recommendedName>
        <fullName evidence="4">ATP synthase protein I</fullName>
    </recommendedName>
</protein>
<feature type="transmembrane region" description="Helical" evidence="1">
    <location>
        <begin position="36"/>
        <end position="60"/>
    </location>
</feature>
<feature type="transmembrane region" description="Helical" evidence="1">
    <location>
        <begin position="67"/>
        <end position="90"/>
    </location>
</feature>
<name>A0ABP7FS64_9ACTN</name>
<keyword evidence="1" id="KW-0812">Transmembrane</keyword>
<dbReference type="Proteomes" id="UP001500908">
    <property type="component" value="Unassembled WGS sequence"/>
</dbReference>
<proteinExistence type="predicted"/>
<evidence type="ECO:0000313" key="3">
    <source>
        <dbReference type="Proteomes" id="UP001500908"/>
    </source>
</evidence>
<keyword evidence="1" id="KW-0472">Membrane</keyword>
<evidence type="ECO:0000313" key="2">
    <source>
        <dbReference type="EMBL" id="GAA3744881.1"/>
    </source>
</evidence>
<organism evidence="2 3">
    <name type="scientific">Salinactinospora qingdaonensis</name>
    <dbReference type="NCBI Taxonomy" id="702744"/>
    <lineage>
        <taxon>Bacteria</taxon>
        <taxon>Bacillati</taxon>
        <taxon>Actinomycetota</taxon>
        <taxon>Actinomycetes</taxon>
        <taxon>Streptosporangiales</taxon>
        <taxon>Nocardiopsidaceae</taxon>
        <taxon>Salinactinospora</taxon>
    </lineage>
</organism>
<dbReference type="RefSeq" id="WP_344971301.1">
    <property type="nucleotide sequence ID" value="NZ_BAABDD010000010.1"/>
</dbReference>
<reference evidence="3" key="1">
    <citation type="journal article" date="2019" name="Int. J. Syst. Evol. Microbiol.">
        <title>The Global Catalogue of Microorganisms (GCM) 10K type strain sequencing project: providing services to taxonomists for standard genome sequencing and annotation.</title>
        <authorList>
            <consortium name="The Broad Institute Genomics Platform"/>
            <consortium name="The Broad Institute Genome Sequencing Center for Infectious Disease"/>
            <person name="Wu L."/>
            <person name="Ma J."/>
        </authorList>
    </citation>
    <scope>NUCLEOTIDE SEQUENCE [LARGE SCALE GENOMIC DNA]</scope>
    <source>
        <strain evidence="3">JCM 17137</strain>
    </source>
</reference>
<feature type="transmembrane region" description="Helical" evidence="1">
    <location>
        <begin position="12"/>
        <end position="30"/>
    </location>
</feature>